<gene>
    <name evidence="1" type="ORF">QBL07_01880</name>
</gene>
<organism evidence="1">
    <name type="scientific">Gordonia rubripertincta</name>
    <name type="common">Rhodococcus corallinus</name>
    <dbReference type="NCBI Taxonomy" id="36822"/>
    <lineage>
        <taxon>Bacteria</taxon>
        <taxon>Bacillati</taxon>
        <taxon>Actinomycetota</taxon>
        <taxon>Actinomycetes</taxon>
        <taxon>Mycobacteriales</taxon>
        <taxon>Gordoniaceae</taxon>
        <taxon>Gordonia</taxon>
    </lineage>
</organism>
<dbReference type="AlphaFoldDB" id="A0AAW6R5G9"/>
<comment type="caution">
    <text evidence="1">The sequence shown here is derived from an EMBL/GenBank/DDBJ whole genome shotgun (WGS) entry which is preliminary data.</text>
</comment>
<dbReference type="RefSeq" id="WP_168432591.1">
    <property type="nucleotide sequence ID" value="NZ_CP178556.1"/>
</dbReference>
<proteinExistence type="predicted"/>
<protein>
    <recommendedName>
        <fullName evidence="2">DUF222 domain-containing protein</fullName>
    </recommendedName>
</protein>
<dbReference type="EMBL" id="JARUXG010000001">
    <property type="protein sequence ID" value="MDG6779575.1"/>
    <property type="molecule type" value="Genomic_DNA"/>
</dbReference>
<evidence type="ECO:0000313" key="1">
    <source>
        <dbReference type="EMBL" id="MDG6779575.1"/>
    </source>
</evidence>
<evidence type="ECO:0008006" key="2">
    <source>
        <dbReference type="Google" id="ProtNLM"/>
    </source>
</evidence>
<sequence>MTKRDGTQWAPLKLYESAQRTLKAFDTLLAQAPASVTPSAAVTACRDDLADIALEEAQTLTEIHDVKDQLAGSAEHAAHVLAREDTPADDRLAALARVLGSTSPDIARTTRKMSNQARFRHARRAAQRWHALGDELLTGLLAPWAEAIITELEDLAGHVLEGRHEAMVEAEAFAIEYDIKTEDVANWQLMPERYHGHYKRLRAAELAHQYRHLAEIIVELELRARGLLPDLHPDSNVPRSALIFADPTQLPSVETLDSRATLWLVDAIANGARPRLATATEVAKTYKIPETAMATT</sequence>
<name>A0AAW6R5G9_GORRU</name>
<reference evidence="1" key="1">
    <citation type="submission" date="2023-04" db="EMBL/GenBank/DDBJ databases">
        <title>Characterization and analysis of the complete genome of Gordonia rubripertincta 112, the degrader of aromatic and aliphatic compounds.</title>
        <authorList>
            <person name="Frantsuzova E."/>
            <person name="Bogun A."/>
            <person name="Delegan Y."/>
        </authorList>
    </citation>
    <scope>NUCLEOTIDE SEQUENCE</scope>
    <source>
        <strain evidence="1">112</strain>
    </source>
</reference>
<accession>A0AAW6R5G9</accession>